<dbReference type="InterPro" id="IPR052737">
    <property type="entry name" value="Omega-amidase_YafV"/>
</dbReference>
<dbReference type="Pfam" id="PF00795">
    <property type="entry name" value="CN_hydrolase"/>
    <property type="match status" value="1"/>
</dbReference>
<feature type="domain" description="CN hydrolase" evidence="6">
    <location>
        <begin position="5"/>
        <end position="237"/>
    </location>
</feature>
<dbReference type="EMBL" id="CP029480">
    <property type="protein sequence ID" value="AWV99830.1"/>
    <property type="molecule type" value="Genomic_DNA"/>
</dbReference>
<evidence type="ECO:0000256" key="2">
    <source>
        <dbReference type="ARBA" id="ARBA00022801"/>
    </source>
</evidence>
<protein>
    <recommendedName>
        <fullName evidence="5">Omega-amidase YafV</fullName>
        <ecNumber evidence="3">3.5.1.3</ecNumber>
    </recommendedName>
</protein>
<dbReference type="KEGG" id="als:DJ013_17285"/>
<dbReference type="AlphaFoldDB" id="A0A2Z4GF29"/>
<gene>
    <name evidence="7" type="ORF">DJ013_17285</name>
</gene>
<proteinExistence type="inferred from homology"/>
<dbReference type="PANTHER" id="PTHR47799">
    <property type="entry name" value="OMEGA-AMIDASE YAFV"/>
    <property type="match status" value="1"/>
</dbReference>
<evidence type="ECO:0000256" key="3">
    <source>
        <dbReference type="ARBA" id="ARBA00039118"/>
    </source>
</evidence>
<dbReference type="EC" id="3.5.1.3" evidence="3"/>
<dbReference type="RefSeq" id="WP_111373198.1">
    <property type="nucleotide sequence ID" value="NZ_CP029480.1"/>
</dbReference>
<evidence type="ECO:0000256" key="5">
    <source>
        <dbReference type="ARBA" id="ARBA00072139"/>
    </source>
</evidence>
<dbReference type="InterPro" id="IPR003010">
    <property type="entry name" value="C-N_Hydrolase"/>
</dbReference>
<evidence type="ECO:0000259" key="6">
    <source>
        <dbReference type="PROSITE" id="PS50263"/>
    </source>
</evidence>
<reference evidence="7 8" key="1">
    <citation type="submission" date="2018-05" db="EMBL/GenBank/DDBJ databases">
        <title>Complete genome sequence of Arcticibacterium luteifluviistationis SM1504T, a cytophagaceae bacterium isolated from Arctic surface seawater.</title>
        <authorList>
            <person name="Li Y."/>
            <person name="Qin Q.-L."/>
        </authorList>
    </citation>
    <scope>NUCLEOTIDE SEQUENCE [LARGE SCALE GENOMIC DNA]</scope>
    <source>
        <strain evidence="7 8">SM1504</strain>
    </source>
</reference>
<evidence type="ECO:0000313" key="8">
    <source>
        <dbReference type="Proteomes" id="UP000249873"/>
    </source>
</evidence>
<dbReference type="PROSITE" id="PS50263">
    <property type="entry name" value="CN_HYDROLASE"/>
    <property type="match status" value="1"/>
</dbReference>
<name>A0A2Z4GF29_9BACT</name>
<keyword evidence="8" id="KW-1185">Reference proteome</keyword>
<organism evidence="7 8">
    <name type="scientific">Arcticibacterium luteifluviistationis</name>
    <dbReference type="NCBI Taxonomy" id="1784714"/>
    <lineage>
        <taxon>Bacteria</taxon>
        <taxon>Pseudomonadati</taxon>
        <taxon>Bacteroidota</taxon>
        <taxon>Cytophagia</taxon>
        <taxon>Cytophagales</taxon>
        <taxon>Leadbetterellaceae</taxon>
        <taxon>Arcticibacterium</taxon>
    </lineage>
</organism>
<keyword evidence="2" id="KW-0378">Hydrolase</keyword>
<comment type="similarity">
    <text evidence="1">Belongs to the carbon-nitrogen hydrolase superfamily. NIT1/NIT2 family.</text>
</comment>
<dbReference type="Gene3D" id="3.60.110.10">
    <property type="entry name" value="Carbon-nitrogen hydrolase"/>
    <property type="match status" value="1"/>
</dbReference>
<comment type="catalytic activity">
    <reaction evidence="4">
        <text>a monoamide of a dicarboxylate + H2O = a dicarboxylate + NH4(+)</text>
        <dbReference type="Rhea" id="RHEA:11716"/>
        <dbReference type="ChEBI" id="CHEBI:15377"/>
        <dbReference type="ChEBI" id="CHEBI:28938"/>
        <dbReference type="ChEBI" id="CHEBI:28965"/>
        <dbReference type="ChEBI" id="CHEBI:77450"/>
        <dbReference type="EC" id="3.5.1.3"/>
    </reaction>
</comment>
<dbReference type="OrthoDB" id="9811121at2"/>
<dbReference type="FunFam" id="3.60.110.10:FF:000004">
    <property type="entry name" value="Carbon-nitrogen hydrolase"/>
    <property type="match status" value="1"/>
</dbReference>
<dbReference type="CDD" id="cd07575">
    <property type="entry name" value="Xc-1258_like"/>
    <property type="match status" value="1"/>
</dbReference>
<dbReference type="PANTHER" id="PTHR47799:SF1">
    <property type="entry name" value="OMEGA-AMIDASE YAFV"/>
    <property type="match status" value="1"/>
</dbReference>
<evidence type="ECO:0000256" key="1">
    <source>
        <dbReference type="ARBA" id="ARBA00010613"/>
    </source>
</evidence>
<evidence type="ECO:0000313" key="7">
    <source>
        <dbReference type="EMBL" id="AWV99830.1"/>
    </source>
</evidence>
<sequence>MENDLRVAVIQPDTYWENPEANRSELEEIISSLASTVDLITLPEMFSTGFSTNPEKIAEPMNFTTHKWMKQMATRYNAAICGSLVIKEGQNFFNRLLFVKPDGETSFYDKRHLFAYGGEDALYTKGIKKVIINYKDWKICPLICYDLRFPVFARNNKLEYDILLYSANWPAKRENVWETLLKARAIENQSYVIGINRVGVDANKLEYNGHSAIIDPKGYELKKLGNKNEVGITTLSKKGLTDFRESFPAHLDSDDFEVL</sequence>
<dbReference type="GO" id="GO:0050152">
    <property type="term" value="F:omega-amidase activity"/>
    <property type="evidence" value="ECO:0007669"/>
    <property type="project" value="UniProtKB-EC"/>
</dbReference>
<evidence type="ECO:0000256" key="4">
    <source>
        <dbReference type="ARBA" id="ARBA00052904"/>
    </source>
</evidence>
<dbReference type="Proteomes" id="UP000249873">
    <property type="component" value="Chromosome"/>
</dbReference>
<dbReference type="GO" id="GO:0106008">
    <property type="term" value="F:2-oxoglutaramate amidase activity"/>
    <property type="evidence" value="ECO:0007669"/>
    <property type="project" value="TreeGrafter"/>
</dbReference>
<dbReference type="SUPFAM" id="SSF56317">
    <property type="entry name" value="Carbon-nitrogen hydrolase"/>
    <property type="match status" value="1"/>
</dbReference>
<dbReference type="InterPro" id="IPR036526">
    <property type="entry name" value="C-N_Hydrolase_sf"/>
</dbReference>
<accession>A0A2Z4GF29</accession>